<evidence type="ECO:0000256" key="2">
    <source>
        <dbReference type="SAM" id="SignalP"/>
    </source>
</evidence>
<dbReference type="SUPFAM" id="SSF48452">
    <property type="entry name" value="TPR-like"/>
    <property type="match status" value="3"/>
</dbReference>
<dbReference type="Pfam" id="PF13181">
    <property type="entry name" value="TPR_8"/>
    <property type="match status" value="1"/>
</dbReference>
<dbReference type="Pfam" id="PF14559">
    <property type="entry name" value="TPR_19"/>
    <property type="match status" value="1"/>
</dbReference>
<dbReference type="InterPro" id="IPR019734">
    <property type="entry name" value="TPR_rpt"/>
</dbReference>
<dbReference type="Gene3D" id="1.25.40.10">
    <property type="entry name" value="Tetratricopeptide repeat domain"/>
    <property type="match status" value="4"/>
</dbReference>
<sequence>MAIISILPVSRNAVALLLATAPLLPAQEPPAPAPVAAAAEVTDLTTKALAEMEAGRWEEALKLLAECVEKHDAKALDLYGRSFGVTWYRKGICELRLKRWDDAAQSFETCYRKYPNPSTNGNVNAGNLYHKRALLRWGEAAQGAGKYEEAIRLFAKFMEERDKARDDEFDPGSYYLNLAICHFRLGQIPEGIEPLETAIQNKPRFRAPDSGIIAAFQAFVEAAIAKREEKALLSFLERNRSGIVLEPFEMEPYAGLFLKFATDALAAGMDGAALVLCQLVPPGDVMTADLKSRLARLGNRGEVKELTRTVSKAKLQASIDALEKQRTAGEPFEVIQLGLIAVVHEKRGNLRGALAAYRQLEQYFPKAAKREDHLFQLVRTTAILGEPAGEYGERFLKDFPNSKHLPAVRRLLLSSLFQAGDYESAVRISADLLPKLAEGSAEHDQALYVLAASHYHLGQHDRARPLLDKHVEKYPKSPQHQAARYFQASDRARLRQWPEAAEALDQFLAVDPGPYLPFALYDRATCHLAQDQPAEAMEKLVRLEKEFPETEALDAALVLKGRILQGDGKAEEAIATFKKALDAAERRDHAEVSAESLYQLVTLLGAKPEAVAYADRFWKVHAGSPLKLRMAVAQLEALDAAKRGEEALTRLRECISLAEAPGLQDAIDRYAAAYAAKHGLDELQQHFTAFPGFDPANKAAIARLKIALIGEAEKQTDEPGAARVKALYQELKSGFAPADFTPSTLVRLGDYLRTKTSAPRQALPYYEEALARPDASLHVAARFGRAAVLASGSPEEKARAIEDFKGIANNATDEAVKDLARFRIAETQFAAGDASQAAETTRQYLAVEGARLAPEAGLLLGKSYEALGKPNEALAAYRDVWTKWQDTIRVSAPALLAWLELSAKQGKPSDALREPAMNYLVRTKPAFANLTEAEKAAWQEVEARAGSLSAATPAPTKEEKP</sequence>
<accession>A0ABT3GFG7</accession>
<dbReference type="Pfam" id="PF13174">
    <property type="entry name" value="TPR_6"/>
    <property type="match status" value="1"/>
</dbReference>
<evidence type="ECO:0000313" key="3">
    <source>
        <dbReference type="EMBL" id="MCW1922362.1"/>
    </source>
</evidence>
<dbReference type="PANTHER" id="PTHR12558:SF33">
    <property type="entry name" value="BLL7664 PROTEIN"/>
    <property type="match status" value="1"/>
</dbReference>
<evidence type="ECO:0000313" key="4">
    <source>
        <dbReference type="Proteomes" id="UP001320876"/>
    </source>
</evidence>
<keyword evidence="2" id="KW-0732">Signal</keyword>
<comment type="caution">
    <text evidence="3">The sequence shown here is derived from an EMBL/GenBank/DDBJ whole genome shotgun (WGS) entry which is preliminary data.</text>
</comment>
<name>A0ABT3GFG7_9BACT</name>
<dbReference type="InterPro" id="IPR011990">
    <property type="entry name" value="TPR-like_helical_dom_sf"/>
</dbReference>
<feature type="chain" id="PRO_5047019016" evidence="2">
    <location>
        <begin position="27"/>
        <end position="961"/>
    </location>
</feature>
<dbReference type="SMART" id="SM00028">
    <property type="entry name" value="TPR"/>
    <property type="match status" value="9"/>
</dbReference>
<dbReference type="PANTHER" id="PTHR12558">
    <property type="entry name" value="CELL DIVISION CYCLE 16,23,27"/>
    <property type="match status" value="1"/>
</dbReference>
<dbReference type="Proteomes" id="UP001320876">
    <property type="component" value="Unassembled WGS sequence"/>
</dbReference>
<dbReference type="RefSeq" id="WP_264486471.1">
    <property type="nucleotide sequence ID" value="NZ_JAPDDT010000002.1"/>
</dbReference>
<organism evidence="3 4">
    <name type="scientific">Luteolibacter arcticus</name>
    <dbReference type="NCBI Taxonomy" id="1581411"/>
    <lineage>
        <taxon>Bacteria</taxon>
        <taxon>Pseudomonadati</taxon>
        <taxon>Verrucomicrobiota</taxon>
        <taxon>Verrucomicrobiia</taxon>
        <taxon>Verrucomicrobiales</taxon>
        <taxon>Verrucomicrobiaceae</taxon>
        <taxon>Luteolibacter</taxon>
    </lineage>
</organism>
<evidence type="ECO:0000256" key="1">
    <source>
        <dbReference type="SAM" id="MobiDB-lite"/>
    </source>
</evidence>
<protein>
    <submittedName>
        <fullName evidence="3">Tetratricopeptide repeat protein</fullName>
    </submittedName>
</protein>
<feature type="region of interest" description="Disordered" evidence="1">
    <location>
        <begin position="942"/>
        <end position="961"/>
    </location>
</feature>
<feature type="signal peptide" evidence="2">
    <location>
        <begin position="1"/>
        <end position="26"/>
    </location>
</feature>
<proteinExistence type="predicted"/>
<dbReference type="Pfam" id="PF13432">
    <property type="entry name" value="TPR_16"/>
    <property type="match status" value="3"/>
</dbReference>
<dbReference type="EMBL" id="JAPDDT010000002">
    <property type="protein sequence ID" value="MCW1922362.1"/>
    <property type="molecule type" value="Genomic_DNA"/>
</dbReference>
<keyword evidence="4" id="KW-1185">Reference proteome</keyword>
<gene>
    <name evidence="3" type="ORF">OKA05_07340</name>
</gene>
<reference evidence="3 4" key="1">
    <citation type="submission" date="2022-10" db="EMBL/GenBank/DDBJ databases">
        <title>Luteolibacter arcticus strain CCTCC AB 2014275, whole genome shotgun sequencing project.</title>
        <authorList>
            <person name="Zhao G."/>
            <person name="Shen L."/>
        </authorList>
    </citation>
    <scope>NUCLEOTIDE SEQUENCE [LARGE SCALE GENOMIC DNA]</scope>
    <source>
        <strain evidence="3 4">CCTCC AB 2014275</strain>
    </source>
</reference>